<evidence type="ECO:0000256" key="1">
    <source>
        <dbReference type="SAM" id="Phobius"/>
    </source>
</evidence>
<feature type="transmembrane region" description="Helical" evidence="1">
    <location>
        <begin position="12"/>
        <end position="33"/>
    </location>
</feature>
<feature type="transmembrane region" description="Helical" evidence="1">
    <location>
        <begin position="62"/>
        <end position="83"/>
    </location>
</feature>
<sequence length="355" mass="40857">MSIWNLGETLRYFAFYIFWQIFVNAPLSILRMVEKFFNISEILFVQKVVFNNDDGKLNVSSIYIFISLISVLFLVTMFIFLFIKNMVLSSEKNQFFKIRNSLKNITSIFLIILLIPISFFIANLVINIALNNISQTKSLNSLSLTDSLLIGLKPEAMDYVEWLKYIKENGSNPPSFDVWRDMNWSIGTAIVLFVVALISIVMILKLMVYVISLQFKVGLLILSSPIIVIWKIEDSNSKLKYLIENIISNSLKIFTVILFFKLGGIIVSTSTNYVTDVYKNPTLNIIITSLFLISYLTGISKFSESIGNNIKFANLFHPSKWSLRNNFQSNLRYLKNDSDEVSKSINYKTIRKVSY</sequence>
<feature type="transmembrane region" description="Helical" evidence="1">
    <location>
        <begin position="104"/>
        <end position="130"/>
    </location>
</feature>
<organism evidence="2 3">
    <name type="scientific">Mycoplasma testudineum</name>
    <dbReference type="NCBI Taxonomy" id="244584"/>
    <lineage>
        <taxon>Bacteria</taxon>
        <taxon>Bacillati</taxon>
        <taxon>Mycoplasmatota</taxon>
        <taxon>Mollicutes</taxon>
        <taxon>Mycoplasmataceae</taxon>
        <taxon>Mycoplasma</taxon>
    </lineage>
</organism>
<gene>
    <name evidence="2" type="ORF">EI74_0610</name>
</gene>
<dbReference type="OrthoDB" id="400526at2"/>
<keyword evidence="3" id="KW-1185">Reference proteome</keyword>
<evidence type="ECO:0000313" key="3">
    <source>
        <dbReference type="Proteomes" id="UP000295518"/>
    </source>
</evidence>
<feature type="transmembrane region" description="Helical" evidence="1">
    <location>
        <begin position="184"/>
        <end position="204"/>
    </location>
</feature>
<comment type="caution">
    <text evidence="2">The sequence shown here is derived from an EMBL/GenBank/DDBJ whole genome shotgun (WGS) entry which is preliminary data.</text>
</comment>
<keyword evidence="1" id="KW-1133">Transmembrane helix</keyword>
<feature type="transmembrane region" description="Helical" evidence="1">
    <location>
        <begin position="281"/>
        <end position="299"/>
    </location>
</feature>
<dbReference type="EMBL" id="SNWN01000013">
    <property type="protein sequence ID" value="TDO19805.1"/>
    <property type="molecule type" value="Genomic_DNA"/>
</dbReference>
<reference evidence="2 3" key="1">
    <citation type="submission" date="2019-03" db="EMBL/GenBank/DDBJ databases">
        <title>Genomic Encyclopedia of Archaeal and Bacterial Type Strains, Phase II (KMG-II): from individual species to whole genera.</title>
        <authorList>
            <person name="Goeker M."/>
        </authorList>
    </citation>
    <scope>NUCLEOTIDE SEQUENCE [LARGE SCALE GENOMIC DNA]</scope>
    <source>
        <strain evidence="2 3">ATCC 700618</strain>
    </source>
</reference>
<keyword evidence="1" id="KW-0472">Membrane</keyword>
<name>A0A4R6IFV5_9MOLU</name>
<evidence type="ECO:0000313" key="2">
    <source>
        <dbReference type="EMBL" id="TDO19805.1"/>
    </source>
</evidence>
<proteinExistence type="predicted"/>
<accession>A0A4R6IFV5</accession>
<dbReference type="Proteomes" id="UP000295518">
    <property type="component" value="Unassembled WGS sequence"/>
</dbReference>
<dbReference type="NCBIfam" id="NF045889">
    <property type="entry name" value="ICE_Mbov_0396_TM"/>
    <property type="match status" value="1"/>
</dbReference>
<keyword evidence="1" id="KW-0812">Transmembrane</keyword>
<feature type="transmembrane region" description="Helical" evidence="1">
    <location>
        <begin position="211"/>
        <end position="230"/>
    </location>
</feature>
<dbReference type="NCBIfam" id="NF045848">
    <property type="entry name" value="MMCAP2_0566_fam"/>
    <property type="match status" value="1"/>
</dbReference>
<protein>
    <submittedName>
        <fullName evidence="2">Uncharacterized protein</fullName>
    </submittedName>
</protein>
<feature type="transmembrane region" description="Helical" evidence="1">
    <location>
        <begin position="250"/>
        <end position="269"/>
    </location>
</feature>
<dbReference type="AlphaFoldDB" id="A0A4R6IFV5"/>
<dbReference type="RefSeq" id="WP_094254768.1">
    <property type="nucleotide sequence ID" value="NZ_NNCE01000005.1"/>
</dbReference>